<reference evidence="1 2" key="1">
    <citation type="submission" date="2018-09" db="EMBL/GenBank/DDBJ databases">
        <title>Murine metabolic-syndrome-specific gut microbial biobank.</title>
        <authorList>
            <person name="Liu C."/>
        </authorList>
    </citation>
    <scope>NUCLEOTIDE SEQUENCE [LARGE SCALE GENOMIC DNA]</scope>
    <source>
        <strain evidence="1 2">0.1xD8-82</strain>
    </source>
</reference>
<protein>
    <submittedName>
        <fullName evidence="1">Uncharacterized protein</fullName>
    </submittedName>
</protein>
<dbReference type="EMBL" id="RAYQ01000005">
    <property type="protein sequence ID" value="RKI92317.1"/>
    <property type="molecule type" value="Genomic_DNA"/>
</dbReference>
<organism evidence="1 2">
    <name type="scientific">Parablautia intestinalis</name>
    <dbReference type="NCBI Taxonomy" id="2320100"/>
    <lineage>
        <taxon>Bacteria</taxon>
        <taxon>Bacillati</taxon>
        <taxon>Bacillota</taxon>
        <taxon>Clostridia</taxon>
        <taxon>Lachnospirales</taxon>
        <taxon>Lachnospiraceae</taxon>
        <taxon>Parablautia</taxon>
    </lineage>
</organism>
<accession>A0A3A9ALP3</accession>
<gene>
    <name evidence="1" type="ORF">D7V94_06435</name>
</gene>
<proteinExistence type="predicted"/>
<evidence type="ECO:0000313" key="2">
    <source>
        <dbReference type="Proteomes" id="UP000280696"/>
    </source>
</evidence>
<keyword evidence="2" id="KW-1185">Reference proteome</keyword>
<dbReference type="OrthoDB" id="9870507at2"/>
<evidence type="ECO:0000313" key="1">
    <source>
        <dbReference type="EMBL" id="RKI92317.1"/>
    </source>
</evidence>
<dbReference type="AlphaFoldDB" id="A0A3A9ALP3"/>
<sequence length="115" mass="12754">MKNLIFSRKKVFAGSLLPYWIVVGISKVAFMQKYNFDGDLCEMSAGGIPISRITVEELDKIGIRINSRQIKEISVADAVNNLFVSTMDGCLSNEIYVDDCQKTNEGRITINTKGG</sequence>
<comment type="caution">
    <text evidence="1">The sequence shown here is derived from an EMBL/GenBank/DDBJ whole genome shotgun (WGS) entry which is preliminary data.</text>
</comment>
<dbReference type="RefSeq" id="WP_120467982.1">
    <property type="nucleotide sequence ID" value="NZ_RAYQ01000005.1"/>
</dbReference>
<name>A0A3A9ALP3_9FIRM</name>
<dbReference type="Proteomes" id="UP000280696">
    <property type="component" value="Unassembled WGS sequence"/>
</dbReference>